<accession>A0A6B0S5V7</accession>
<dbReference type="EMBL" id="VBQZ03000177">
    <property type="protein sequence ID" value="MXQ96951.1"/>
    <property type="molecule type" value="Genomic_DNA"/>
</dbReference>
<name>A0A6B0S5V7_9CETA</name>
<sequence length="257" mass="29253">MQHDCQESLANKEYVLRVTPLTRREGEEYLPRVTPLTRREGEEYLPRVTVTPLTRREGEEYLPRVTPLTRREGEEYLPRVTPLMRREGEAVLLNTRQRQKLREHAFQGAVHRVVETRQKLREHVFQSTVQTGLWRRAGAGEEADTVVRKGSSIITSAVRNDPPPAALTSDSTAGSQFRSWNSNPVLMRPTCQRASARRGSWSPEGLLKQNHPSALDQLSSRDEGLEEESYPSAMPGGLHLVPLMPQIELYPNRGPRM</sequence>
<protein>
    <submittedName>
        <fullName evidence="2">Uncharacterized protein</fullName>
    </submittedName>
</protein>
<keyword evidence="3" id="KW-1185">Reference proteome</keyword>
<evidence type="ECO:0000313" key="2">
    <source>
        <dbReference type="EMBL" id="MXQ96951.1"/>
    </source>
</evidence>
<evidence type="ECO:0000313" key="3">
    <source>
        <dbReference type="Proteomes" id="UP000322234"/>
    </source>
</evidence>
<dbReference type="Proteomes" id="UP000322234">
    <property type="component" value="Unassembled WGS sequence"/>
</dbReference>
<reference evidence="2" key="1">
    <citation type="submission" date="2019-10" db="EMBL/GenBank/DDBJ databases">
        <title>The sequence and de novo assembly of the wild yak genome.</title>
        <authorList>
            <person name="Liu Y."/>
        </authorList>
    </citation>
    <scope>NUCLEOTIDE SEQUENCE [LARGE SCALE GENOMIC DNA]</scope>
    <source>
        <strain evidence="2">WY2019</strain>
    </source>
</reference>
<feature type="compositionally biased region" description="Polar residues" evidence="1">
    <location>
        <begin position="168"/>
        <end position="184"/>
    </location>
</feature>
<comment type="caution">
    <text evidence="2">The sequence shown here is derived from an EMBL/GenBank/DDBJ whole genome shotgun (WGS) entry which is preliminary data.</text>
</comment>
<organism evidence="2 3">
    <name type="scientific">Bos mutus</name>
    <name type="common">wild yak</name>
    <dbReference type="NCBI Taxonomy" id="72004"/>
    <lineage>
        <taxon>Eukaryota</taxon>
        <taxon>Metazoa</taxon>
        <taxon>Chordata</taxon>
        <taxon>Craniata</taxon>
        <taxon>Vertebrata</taxon>
        <taxon>Euteleostomi</taxon>
        <taxon>Mammalia</taxon>
        <taxon>Eutheria</taxon>
        <taxon>Laurasiatheria</taxon>
        <taxon>Artiodactyla</taxon>
        <taxon>Ruminantia</taxon>
        <taxon>Pecora</taxon>
        <taxon>Bovidae</taxon>
        <taxon>Bovinae</taxon>
        <taxon>Bos</taxon>
    </lineage>
</organism>
<dbReference type="AlphaFoldDB" id="A0A6B0S5V7"/>
<gene>
    <name evidence="2" type="ORF">E5288_WYG017901</name>
</gene>
<evidence type="ECO:0000256" key="1">
    <source>
        <dbReference type="SAM" id="MobiDB-lite"/>
    </source>
</evidence>
<proteinExistence type="predicted"/>
<feature type="region of interest" description="Disordered" evidence="1">
    <location>
        <begin position="155"/>
        <end position="237"/>
    </location>
</feature>